<reference evidence="13" key="1">
    <citation type="submission" date="2020-05" db="EMBL/GenBank/DDBJ databases">
        <title>WGS assembly of Panicum virgatum.</title>
        <authorList>
            <person name="Lovell J.T."/>
            <person name="Jenkins J."/>
            <person name="Shu S."/>
            <person name="Juenger T.E."/>
            <person name="Schmutz J."/>
        </authorList>
    </citation>
    <scope>NUCLEOTIDE SEQUENCE</scope>
    <source>
        <strain evidence="13">AP13</strain>
    </source>
</reference>
<dbReference type="CDD" id="cd00054">
    <property type="entry name" value="EGF_CA"/>
    <property type="match status" value="1"/>
</dbReference>
<feature type="transmembrane region" description="Helical" evidence="9">
    <location>
        <begin position="389"/>
        <end position="408"/>
    </location>
</feature>
<keyword evidence="2 10" id="KW-0732">Signal</keyword>
<keyword evidence="9" id="KW-1133">Transmembrane helix</keyword>
<dbReference type="InterPro" id="IPR045274">
    <property type="entry name" value="WAK-like"/>
</dbReference>
<proteinExistence type="predicted"/>
<dbReference type="InterPro" id="IPR011009">
    <property type="entry name" value="Kinase-like_dom_sf"/>
</dbReference>
<feature type="binding site" evidence="8">
    <location>
        <position position="473"/>
    </location>
    <ligand>
        <name>ATP</name>
        <dbReference type="ChEBI" id="CHEBI:30616"/>
    </ligand>
</feature>
<dbReference type="InterPro" id="IPR025287">
    <property type="entry name" value="WAK_GUB"/>
</dbReference>
<keyword evidence="14" id="KW-1185">Reference proteome</keyword>
<dbReference type="GO" id="GO:0004674">
    <property type="term" value="F:protein serine/threonine kinase activity"/>
    <property type="evidence" value="ECO:0007669"/>
    <property type="project" value="TreeGrafter"/>
</dbReference>
<feature type="signal peptide" evidence="10">
    <location>
        <begin position="1"/>
        <end position="18"/>
    </location>
</feature>
<dbReference type="GO" id="GO:0007166">
    <property type="term" value="P:cell surface receptor signaling pathway"/>
    <property type="evidence" value="ECO:0007669"/>
    <property type="project" value="InterPro"/>
</dbReference>
<evidence type="ECO:0000256" key="4">
    <source>
        <dbReference type="ARBA" id="ARBA00022840"/>
    </source>
</evidence>
<feature type="domain" description="Protein kinase" evidence="11">
    <location>
        <begin position="445"/>
        <end position="725"/>
    </location>
</feature>
<dbReference type="EMBL" id="CM029049">
    <property type="protein sequence ID" value="KAG2570557.1"/>
    <property type="molecule type" value="Genomic_DNA"/>
</dbReference>
<dbReference type="Pfam" id="PF13947">
    <property type="entry name" value="GUB_WAK_bind"/>
    <property type="match status" value="1"/>
</dbReference>
<dbReference type="SMART" id="SM00220">
    <property type="entry name" value="S_TKc"/>
    <property type="match status" value="1"/>
</dbReference>
<evidence type="ECO:0008006" key="15">
    <source>
        <dbReference type="Google" id="ProtNLM"/>
    </source>
</evidence>
<keyword evidence="7" id="KW-0245">EGF-like domain</keyword>
<dbReference type="InterPro" id="IPR000719">
    <property type="entry name" value="Prot_kinase_dom"/>
</dbReference>
<evidence type="ECO:0000256" key="9">
    <source>
        <dbReference type="SAM" id="Phobius"/>
    </source>
</evidence>
<evidence type="ECO:0000256" key="7">
    <source>
        <dbReference type="PROSITE-ProRule" id="PRU00076"/>
    </source>
</evidence>
<keyword evidence="4 8" id="KW-0067">ATP-binding</keyword>
<evidence type="ECO:0000259" key="12">
    <source>
        <dbReference type="PROSITE" id="PS50026"/>
    </source>
</evidence>
<name>A0A8T0Q6Q5_PANVG</name>
<dbReference type="InterPro" id="IPR000742">
    <property type="entry name" value="EGF"/>
</dbReference>
<dbReference type="FunFam" id="2.10.25.10:FF:000704">
    <property type="entry name" value="Os12g0614800 protein"/>
    <property type="match status" value="1"/>
</dbReference>
<evidence type="ECO:0000256" key="8">
    <source>
        <dbReference type="PROSITE-ProRule" id="PRU10141"/>
    </source>
</evidence>
<dbReference type="SMART" id="SM00179">
    <property type="entry name" value="EGF_CA"/>
    <property type="match status" value="1"/>
</dbReference>
<evidence type="ECO:0000313" key="13">
    <source>
        <dbReference type="EMBL" id="KAG2570557.1"/>
    </source>
</evidence>
<keyword evidence="9" id="KW-0812">Transmembrane</keyword>
<dbReference type="PROSITE" id="PS00107">
    <property type="entry name" value="PROTEIN_KINASE_ATP"/>
    <property type="match status" value="1"/>
</dbReference>
<dbReference type="PROSITE" id="PS50026">
    <property type="entry name" value="EGF_3"/>
    <property type="match status" value="1"/>
</dbReference>
<comment type="caution">
    <text evidence="13">The sequence shown here is derived from an EMBL/GenBank/DDBJ whole genome shotgun (WGS) entry which is preliminary data.</text>
</comment>
<dbReference type="Gene3D" id="1.10.510.10">
    <property type="entry name" value="Transferase(Phosphotransferase) domain 1"/>
    <property type="match status" value="1"/>
</dbReference>
<keyword evidence="3 8" id="KW-0547">Nucleotide-binding</keyword>
<dbReference type="PROSITE" id="PS00010">
    <property type="entry name" value="ASX_HYDROXYL"/>
    <property type="match status" value="1"/>
</dbReference>
<dbReference type="Gene3D" id="2.10.25.10">
    <property type="entry name" value="Laminin"/>
    <property type="match status" value="2"/>
</dbReference>
<evidence type="ECO:0000313" key="14">
    <source>
        <dbReference type="Proteomes" id="UP000823388"/>
    </source>
</evidence>
<evidence type="ECO:0000256" key="3">
    <source>
        <dbReference type="ARBA" id="ARBA00022741"/>
    </source>
</evidence>
<dbReference type="SUPFAM" id="SSF57196">
    <property type="entry name" value="EGF/Laminin"/>
    <property type="match status" value="1"/>
</dbReference>
<comment type="subcellular location">
    <subcellularLocation>
        <location evidence="1">Membrane</location>
        <topology evidence="1">Single-pass type I membrane protein</topology>
    </subcellularLocation>
</comment>
<evidence type="ECO:0000256" key="5">
    <source>
        <dbReference type="ARBA" id="ARBA00023157"/>
    </source>
</evidence>
<gene>
    <name evidence="13" type="ORF">PVAP13_7KG034900</name>
</gene>
<dbReference type="SUPFAM" id="SSF56112">
    <property type="entry name" value="Protein kinase-like (PK-like)"/>
    <property type="match status" value="1"/>
</dbReference>
<feature type="domain" description="EGF-like" evidence="12">
    <location>
        <begin position="331"/>
        <end position="383"/>
    </location>
</feature>
<dbReference type="SMART" id="SM00181">
    <property type="entry name" value="EGF"/>
    <property type="match status" value="2"/>
</dbReference>
<organism evidence="13 14">
    <name type="scientific">Panicum virgatum</name>
    <name type="common">Blackwell switchgrass</name>
    <dbReference type="NCBI Taxonomy" id="38727"/>
    <lineage>
        <taxon>Eukaryota</taxon>
        <taxon>Viridiplantae</taxon>
        <taxon>Streptophyta</taxon>
        <taxon>Embryophyta</taxon>
        <taxon>Tracheophyta</taxon>
        <taxon>Spermatophyta</taxon>
        <taxon>Magnoliopsida</taxon>
        <taxon>Liliopsida</taxon>
        <taxon>Poales</taxon>
        <taxon>Poaceae</taxon>
        <taxon>PACMAD clade</taxon>
        <taxon>Panicoideae</taxon>
        <taxon>Panicodae</taxon>
        <taxon>Paniceae</taxon>
        <taxon>Panicinae</taxon>
        <taxon>Panicum</taxon>
        <taxon>Panicum sect. Hiantes</taxon>
    </lineage>
</organism>
<dbReference type="Pfam" id="PF07714">
    <property type="entry name" value="PK_Tyr_Ser-Thr"/>
    <property type="match status" value="1"/>
</dbReference>
<comment type="caution">
    <text evidence="7">Lacks conserved residue(s) required for the propagation of feature annotation.</text>
</comment>
<dbReference type="GO" id="GO:0005509">
    <property type="term" value="F:calcium ion binding"/>
    <property type="evidence" value="ECO:0007669"/>
    <property type="project" value="InterPro"/>
</dbReference>
<dbReference type="OrthoDB" id="10060424at2759"/>
<keyword evidence="5" id="KW-1015">Disulfide bond</keyword>
<evidence type="ECO:0000256" key="6">
    <source>
        <dbReference type="ARBA" id="ARBA00023180"/>
    </source>
</evidence>
<dbReference type="InterPro" id="IPR017441">
    <property type="entry name" value="Protein_kinase_ATP_BS"/>
</dbReference>
<evidence type="ECO:0000259" key="11">
    <source>
        <dbReference type="PROSITE" id="PS50011"/>
    </source>
</evidence>
<dbReference type="GO" id="GO:0005886">
    <property type="term" value="C:plasma membrane"/>
    <property type="evidence" value="ECO:0007669"/>
    <property type="project" value="TreeGrafter"/>
</dbReference>
<dbReference type="PANTHER" id="PTHR27005:SF162">
    <property type="entry name" value="OS11G0691500 PROTEIN"/>
    <property type="match status" value="1"/>
</dbReference>
<keyword evidence="9" id="KW-0472">Membrane</keyword>
<dbReference type="AlphaFoldDB" id="A0A8T0Q6Q5"/>
<evidence type="ECO:0000256" key="2">
    <source>
        <dbReference type="ARBA" id="ARBA00022729"/>
    </source>
</evidence>
<dbReference type="InterPro" id="IPR000152">
    <property type="entry name" value="EGF-type_Asp/Asn_hydroxyl_site"/>
</dbReference>
<accession>A0A8T0Q6Q5</accession>
<keyword evidence="6" id="KW-0325">Glycoprotein</keyword>
<evidence type="ECO:0000256" key="1">
    <source>
        <dbReference type="ARBA" id="ARBA00004479"/>
    </source>
</evidence>
<feature type="chain" id="PRO_5035713570" description="Protein kinase domain-containing protein" evidence="10">
    <location>
        <begin position="19"/>
        <end position="746"/>
    </location>
</feature>
<dbReference type="Proteomes" id="UP000823388">
    <property type="component" value="Chromosome 7K"/>
</dbReference>
<protein>
    <recommendedName>
        <fullName evidence="15">Protein kinase domain-containing protein</fullName>
    </recommendedName>
</protein>
<dbReference type="PANTHER" id="PTHR27005">
    <property type="entry name" value="WALL-ASSOCIATED RECEPTOR KINASE-LIKE 21"/>
    <property type="match status" value="1"/>
</dbReference>
<evidence type="ECO:0000256" key="10">
    <source>
        <dbReference type="SAM" id="SignalP"/>
    </source>
</evidence>
<dbReference type="GO" id="GO:0005524">
    <property type="term" value="F:ATP binding"/>
    <property type="evidence" value="ECO:0007669"/>
    <property type="project" value="UniProtKB-UniRule"/>
</dbReference>
<dbReference type="Gene3D" id="3.30.200.20">
    <property type="entry name" value="Phosphorylase Kinase, domain 1"/>
    <property type="match status" value="1"/>
</dbReference>
<dbReference type="PROSITE" id="PS50011">
    <property type="entry name" value="PROTEIN_KINASE_DOM"/>
    <property type="match status" value="1"/>
</dbReference>
<sequence>MSAMQRVLWFLLSPAALAFSHLGPLSPPTVAAASSDMMLSPMPAPRPECPSMCGGVHIPYPFGIGINCSWPGTEENGFTVTCNNSFSPPRPYQGSFEIISITLEACELRVFSPGASQICYNSSNHFESISWRFDFAVPPFLISQMRNTFTAIGCNTLAFLDGGEGGSYFTGCITSCKSLHEAAQDGEECTGLGCCQMPIPTNLSTIQVSWGHNETYTRFNPAWRYSPCSYAFVAEKGWYHFRRRDLARIANKSFTDRVGDRTIPVVLDWAIRNNGSCSIQPEDSGESAKPVASACVSAHSYCVNATQGSGYLCQCSKGYRGNPYVTGGCTNINECELRKSNPAKYEKLYPCYSGSICHDTEGDYMCKCKFGFRGDGKVNKGCQLIVPEYAIAIVGTFAACVLAFLVILEIKRRRQKKFFDKNGGKILQGMGINIFTESQLKKITNRYSTPIGEGAFGKVFLGVIDAANRVAVKRSCARGEALRQEDFVNEITVQFRISHANLVRLVGCCLETDIPMLVFEFVPNGSLHNVLHGAGDGKPCGRLPLPVRLDIAIGSAEALAYMHSHGGHNHVHGDVKSGNILLDEDLAPKVSDFGSSKLVSIAMNGNWSVAGDMNYIDPVYIKTGRFTEKSDVYSFGVVLLELITRKTAKYDGCRSLPIDFVMACKDQAKRRGMYDRDIFLCEDDGRSDVYMECLDMVGEIAVRCLKDDVEERHTMAEVVEELNQVKSIACGGLYVVRQVVKPTPSS</sequence>
<dbReference type="GO" id="GO:0030247">
    <property type="term" value="F:polysaccharide binding"/>
    <property type="evidence" value="ECO:0007669"/>
    <property type="project" value="InterPro"/>
</dbReference>
<dbReference type="InterPro" id="IPR001245">
    <property type="entry name" value="Ser-Thr/Tyr_kinase_cat_dom"/>
</dbReference>
<dbReference type="InterPro" id="IPR001881">
    <property type="entry name" value="EGF-like_Ca-bd_dom"/>
</dbReference>